<evidence type="ECO:0000256" key="5">
    <source>
        <dbReference type="SAM" id="MobiDB-lite"/>
    </source>
</evidence>
<evidence type="ECO:0000256" key="6">
    <source>
        <dbReference type="SAM" id="Phobius"/>
    </source>
</evidence>
<feature type="transmembrane region" description="Helical" evidence="6">
    <location>
        <begin position="516"/>
        <end position="538"/>
    </location>
</feature>
<name>A0A6G1HRX9_9PEZI</name>
<dbReference type="GO" id="GO:0022857">
    <property type="term" value="F:transmembrane transporter activity"/>
    <property type="evidence" value="ECO:0007669"/>
    <property type="project" value="InterPro"/>
</dbReference>
<dbReference type="EMBL" id="ML996699">
    <property type="protein sequence ID" value="KAF2398813.1"/>
    <property type="molecule type" value="Genomic_DNA"/>
</dbReference>
<evidence type="ECO:0000259" key="7">
    <source>
        <dbReference type="PROSITE" id="PS50850"/>
    </source>
</evidence>
<feature type="compositionally biased region" description="Basic and acidic residues" evidence="5">
    <location>
        <begin position="12"/>
        <end position="26"/>
    </location>
</feature>
<dbReference type="GO" id="GO:0016020">
    <property type="term" value="C:membrane"/>
    <property type="evidence" value="ECO:0007669"/>
    <property type="project" value="UniProtKB-SubCell"/>
</dbReference>
<comment type="subcellular location">
    <subcellularLocation>
        <location evidence="1">Membrane</location>
        <topology evidence="1">Multi-pass membrane protein</topology>
    </subcellularLocation>
</comment>
<dbReference type="InterPro" id="IPR011701">
    <property type="entry name" value="MFS"/>
</dbReference>
<evidence type="ECO:0000256" key="2">
    <source>
        <dbReference type="ARBA" id="ARBA00022692"/>
    </source>
</evidence>
<proteinExistence type="predicted"/>
<dbReference type="Gene3D" id="1.20.1720.10">
    <property type="entry name" value="Multidrug resistance protein D"/>
    <property type="match status" value="1"/>
</dbReference>
<feature type="transmembrane region" description="Helical" evidence="6">
    <location>
        <begin position="422"/>
        <end position="446"/>
    </location>
</feature>
<dbReference type="CDD" id="cd17476">
    <property type="entry name" value="MFS_Amf1_MDR_like"/>
    <property type="match status" value="1"/>
</dbReference>
<keyword evidence="3 6" id="KW-1133">Transmembrane helix</keyword>
<dbReference type="Proteomes" id="UP000799640">
    <property type="component" value="Unassembled WGS sequence"/>
</dbReference>
<evidence type="ECO:0000313" key="9">
    <source>
        <dbReference type="Proteomes" id="UP000799640"/>
    </source>
</evidence>
<feature type="transmembrane region" description="Helical" evidence="6">
    <location>
        <begin position="320"/>
        <end position="340"/>
    </location>
</feature>
<feature type="transmembrane region" description="Helical" evidence="6">
    <location>
        <begin position="195"/>
        <end position="215"/>
    </location>
</feature>
<evidence type="ECO:0000256" key="3">
    <source>
        <dbReference type="ARBA" id="ARBA00022989"/>
    </source>
</evidence>
<feature type="domain" description="Major facilitator superfamily (MFS) profile" evidence="7">
    <location>
        <begin position="128"/>
        <end position="584"/>
    </location>
</feature>
<feature type="transmembrane region" description="Helical" evidence="6">
    <location>
        <begin position="126"/>
        <end position="146"/>
    </location>
</feature>
<feature type="transmembrane region" description="Helical" evidence="6">
    <location>
        <begin position="479"/>
        <end position="504"/>
    </location>
</feature>
<reference evidence="8" key="1">
    <citation type="journal article" date="2020" name="Stud. Mycol.">
        <title>101 Dothideomycetes genomes: a test case for predicting lifestyles and emergence of pathogens.</title>
        <authorList>
            <person name="Haridas S."/>
            <person name="Albert R."/>
            <person name="Binder M."/>
            <person name="Bloem J."/>
            <person name="Labutti K."/>
            <person name="Salamov A."/>
            <person name="Andreopoulos B."/>
            <person name="Baker S."/>
            <person name="Barry K."/>
            <person name="Bills G."/>
            <person name="Bluhm B."/>
            <person name="Cannon C."/>
            <person name="Castanera R."/>
            <person name="Culley D."/>
            <person name="Daum C."/>
            <person name="Ezra D."/>
            <person name="Gonzalez J."/>
            <person name="Henrissat B."/>
            <person name="Kuo A."/>
            <person name="Liang C."/>
            <person name="Lipzen A."/>
            <person name="Lutzoni F."/>
            <person name="Magnuson J."/>
            <person name="Mondo S."/>
            <person name="Nolan M."/>
            <person name="Ohm R."/>
            <person name="Pangilinan J."/>
            <person name="Park H.-J."/>
            <person name="Ramirez L."/>
            <person name="Alfaro M."/>
            <person name="Sun H."/>
            <person name="Tritt A."/>
            <person name="Yoshinaga Y."/>
            <person name="Zwiers L.-H."/>
            <person name="Turgeon B."/>
            <person name="Goodwin S."/>
            <person name="Spatafora J."/>
            <person name="Crous P."/>
            <person name="Grigoriev I."/>
        </authorList>
    </citation>
    <scope>NUCLEOTIDE SEQUENCE</scope>
    <source>
        <strain evidence="8">CBS 262.69</strain>
    </source>
</reference>
<evidence type="ECO:0000256" key="4">
    <source>
        <dbReference type="ARBA" id="ARBA00023136"/>
    </source>
</evidence>
<dbReference type="PANTHER" id="PTHR42718">
    <property type="entry name" value="MAJOR FACILITATOR SUPERFAMILY MULTIDRUG TRANSPORTER MFSC"/>
    <property type="match status" value="1"/>
</dbReference>
<evidence type="ECO:0000256" key="1">
    <source>
        <dbReference type="ARBA" id="ARBA00004141"/>
    </source>
</evidence>
<dbReference type="Gene3D" id="1.20.1250.20">
    <property type="entry name" value="MFS general substrate transporter like domains"/>
    <property type="match status" value="1"/>
</dbReference>
<feature type="transmembrane region" description="Helical" evidence="6">
    <location>
        <begin position="453"/>
        <end position="473"/>
    </location>
</feature>
<feature type="transmembrane region" description="Helical" evidence="6">
    <location>
        <begin position="256"/>
        <end position="281"/>
    </location>
</feature>
<evidence type="ECO:0000313" key="8">
    <source>
        <dbReference type="EMBL" id="KAF2398813.1"/>
    </source>
</evidence>
<keyword evidence="2 6" id="KW-0812">Transmembrane</keyword>
<feature type="transmembrane region" description="Helical" evidence="6">
    <location>
        <begin position="287"/>
        <end position="308"/>
    </location>
</feature>
<dbReference type="SUPFAM" id="SSF103473">
    <property type="entry name" value="MFS general substrate transporter"/>
    <property type="match status" value="1"/>
</dbReference>
<protein>
    <submittedName>
        <fullName evidence="8">MFS general substrate transporter</fullName>
    </submittedName>
</protein>
<dbReference type="Pfam" id="PF07690">
    <property type="entry name" value="MFS_1"/>
    <property type="match status" value="1"/>
</dbReference>
<dbReference type="OrthoDB" id="2428527at2759"/>
<feature type="compositionally biased region" description="Polar residues" evidence="5">
    <location>
        <begin position="27"/>
        <end position="36"/>
    </location>
</feature>
<organism evidence="8 9">
    <name type="scientific">Trichodelitschia bisporula</name>
    <dbReference type="NCBI Taxonomy" id="703511"/>
    <lineage>
        <taxon>Eukaryota</taxon>
        <taxon>Fungi</taxon>
        <taxon>Dikarya</taxon>
        <taxon>Ascomycota</taxon>
        <taxon>Pezizomycotina</taxon>
        <taxon>Dothideomycetes</taxon>
        <taxon>Dothideomycetes incertae sedis</taxon>
        <taxon>Phaeotrichales</taxon>
        <taxon>Phaeotrichaceae</taxon>
        <taxon>Trichodelitschia</taxon>
    </lineage>
</organism>
<dbReference type="InterPro" id="IPR036259">
    <property type="entry name" value="MFS_trans_sf"/>
</dbReference>
<dbReference type="PANTHER" id="PTHR42718:SF1">
    <property type="entry name" value="LOW AFFINITY AMMONIUM TRANSPORTER"/>
    <property type="match status" value="1"/>
</dbReference>
<sequence>MPPSPEPGSPMEDVKHGAHSMHDRLSVTDSPKNSVYKSRHISLQSRVDSIAEQNVYGYTSDEQFSLPDLPATYKTSSRSRSYLLDPQYPGTAYEPEPMGHPHQPLMETGPHGHPIRAVEMSTMREIFFVGVVAISHFMTQAALGQALAPISIISKSFDITAPGEEAWFIAGYSLTVGTFILISGRLGDIMGHKRVFAFGYAWLGVWAAFAGFSVYPGKQIFFDICRAMQGIGPALIMPNGLALFGRAYPPGIKKNIVFSIFGAVAPAGFVTGATFGSLFAQKSFWPWAFWSYAIAAWGLAVLALIAVPRELSEKPVNPPGFDWTGSMLGVAGLVLVNVAWNNGPLFGWNQPHVYFLLIIGLLSLVAFVWVEKRAESPILPMHAMNGTVNYVLGCVGLGWGAFGVWVFYVFKFLEQIRGVTPLVASAQFSPAVICGLLAAGMTGFMLTHTPVSFVMFVSMIAFCLGIIICAFQPASQVYWAQMFISIVIMPFGMDMSFPAASVILSNHMPAEHQGLAMSLVNTVVNYFISISLGIAGTVESQVIKGLDPTDPIVQLRGIRSAFYTAIGLSLAGVICGGLFFLQTWRKEGWKIMDH</sequence>
<feature type="transmembrane region" description="Helical" evidence="6">
    <location>
        <begin position="352"/>
        <end position="370"/>
    </location>
</feature>
<feature type="transmembrane region" description="Helical" evidence="6">
    <location>
        <begin position="558"/>
        <end position="581"/>
    </location>
</feature>
<accession>A0A6G1HRX9</accession>
<gene>
    <name evidence="8" type="ORF">EJ06DRAFT_91975</name>
</gene>
<keyword evidence="4 6" id="KW-0472">Membrane</keyword>
<dbReference type="AlphaFoldDB" id="A0A6G1HRX9"/>
<feature type="region of interest" description="Disordered" evidence="5">
    <location>
        <begin position="1"/>
        <end position="36"/>
    </location>
</feature>
<feature type="transmembrane region" description="Helical" evidence="6">
    <location>
        <begin position="390"/>
        <end position="410"/>
    </location>
</feature>
<feature type="transmembrane region" description="Helical" evidence="6">
    <location>
        <begin position="166"/>
        <end position="183"/>
    </location>
</feature>
<keyword evidence="9" id="KW-1185">Reference proteome</keyword>
<dbReference type="InterPro" id="IPR020846">
    <property type="entry name" value="MFS_dom"/>
</dbReference>
<dbReference type="PROSITE" id="PS50850">
    <property type="entry name" value="MFS"/>
    <property type="match status" value="1"/>
</dbReference>